<dbReference type="PROSITE" id="PS50935">
    <property type="entry name" value="SSB"/>
    <property type="match status" value="1"/>
</dbReference>
<accession>A0ABS2L0D9</accession>
<dbReference type="RefSeq" id="WP_205106277.1">
    <property type="nucleotide sequence ID" value="NZ_BAAAHT010000001.1"/>
</dbReference>
<proteinExistence type="predicted"/>
<evidence type="ECO:0000256" key="2">
    <source>
        <dbReference type="PROSITE-ProRule" id="PRU00252"/>
    </source>
</evidence>
<reference evidence="3 4" key="1">
    <citation type="submission" date="2021-01" db="EMBL/GenBank/DDBJ databases">
        <title>Sequencing the genomes of 1000 actinobacteria strains.</title>
        <authorList>
            <person name="Klenk H.-P."/>
        </authorList>
    </citation>
    <scope>NUCLEOTIDE SEQUENCE [LARGE SCALE GENOMIC DNA]</scope>
    <source>
        <strain evidence="3 4">DSM 13057</strain>
    </source>
</reference>
<gene>
    <name evidence="3" type="ORF">JOE66_000171</name>
</gene>
<dbReference type="Pfam" id="PF00436">
    <property type="entry name" value="SSB"/>
    <property type="match status" value="1"/>
</dbReference>
<sequence>MSTRTITGNLAADPEIVQAGCITITKIRVIENTGEYRAGTWHAHPSATTHFVEARFELGENAAATLHKGDSVIIIGREQTETWGADDNRQYGRVIHAEAIGVNLSRAVAQVRRVTRGDDGS</sequence>
<evidence type="ECO:0000256" key="1">
    <source>
        <dbReference type="ARBA" id="ARBA00023125"/>
    </source>
</evidence>
<comment type="caution">
    <text evidence="3">The sequence shown here is derived from an EMBL/GenBank/DDBJ whole genome shotgun (WGS) entry which is preliminary data.</text>
</comment>
<dbReference type="GO" id="GO:0003677">
    <property type="term" value="F:DNA binding"/>
    <property type="evidence" value="ECO:0007669"/>
    <property type="project" value="UniProtKB-KW"/>
</dbReference>
<protein>
    <submittedName>
        <fullName evidence="3">Single-strand DNA-binding protein</fullName>
    </submittedName>
</protein>
<dbReference type="SUPFAM" id="SSF50249">
    <property type="entry name" value="Nucleic acid-binding proteins"/>
    <property type="match status" value="1"/>
</dbReference>
<evidence type="ECO:0000313" key="3">
    <source>
        <dbReference type="EMBL" id="MBM7470537.1"/>
    </source>
</evidence>
<dbReference type="Proteomes" id="UP000776164">
    <property type="component" value="Unassembled WGS sequence"/>
</dbReference>
<keyword evidence="4" id="KW-1185">Reference proteome</keyword>
<dbReference type="Gene3D" id="2.40.50.140">
    <property type="entry name" value="Nucleic acid-binding proteins"/>
    <property type="match status" value="1"/>
</dbReference>
<dbReference type="CDD" id="cd04496">
    <property type="entry name" value="SSB_OBF"/>
    <property type="match status" value="1"/>
</dbReference>
<dbReference type="InterPro" id="IPR012340">
    <property type="entry name" value="NA-bd_OB-fold"/>
</dbReference>
<keyword evidence="1 2" id="KW-0238">DNA-binding</keyword>
<evidence type="ECO:0000313" key="4">
    <source>
        <dbReference type="Proteomes" id="UP000776164"/>
    </source>
</evidence>
<name>A0ABS2L0D9_9MICO</name>
<organism evidence="3 4">
    <name type="scientific">Subtercola frigoramans</name>
    <dbReference type="NCBI Taxonomy" id="120298"/>
    <lineage>
        <taxon>Bacteria</taxon>
        <taxon>Bacillati</taxon>
        <taxon>Actinomycetota</taxon>
        <taxon>Actinomycetes</taxon>
        <taxon>Micrococcales</taxon>
        <taxon>Microbacteriaceae</taxon>
        <taxon>Subtercola</taxon>
    </lineage>
</organism>
<dbReference type="EMBL" id="JAFBBU010000001">
    <property type="protein sequence ID" value="MBM7470537.1"/>
    <property type="molecule type" value="Genomic_DNA"/>
</dbReference>
<dbReference type="InterPro" id="IPR000424">
    <property type="entry name" value="Primosome_PriB/ssb"/>
</dbReference>